<dbReference type="OMA" id="LCFKPVP"/>
<reference evidence="4" key="1">
    <citation type="journal article" date="2017" name="Cell">
        <title>Insights into land plant evolution garnered from the Marchantia polymorpha genome.</title>
        <authorList>
            <person name="Bowman J.L."/>
            <person name="Kohchi T."/>
            <person name="Yamato K.T."/>
            <person name="Jenkins J."/>
            <person name="Shu S."/>
            <person name="Ishizaki K."/>
            <person name="Yamaoka S."/>
            <person name="Nishihama R."/>
            <person name="Nakamura Y."/>
            <person name="Berger F."/>
            <person name="Adam C."/>
            <person name="Aki S.S."/>
            <person name="Althoff F."/>
            <person name="Araki T."/>
            <person name="Arteaga-Vazquez M.A."/>
            <person name="Balasubrmanian S."/>
            <person name="Barry K."/>
            <person name="Bauer D."/>
            <person name="Boehm C.R."/>
            <person name="Briginshaw L."/>
            <person name="Caballero-Perez J."/>
            <person name="Catarino B."/>
            <person name="Chen F."/>
            <person name="Chiyoda S."/>
            <person name="Chovatia M."/>
            <person name="Davies K.M."/>
            <person name="Delmans M."/>
            <person name="Demura T."/>
            <person name="Dierschke T."/>
            <person name="Dolan L."/>
            <person name="Dorantes-Acosta A.E."/>
            <person name="Eklund D.M."/>
            <person name="Florent S.N."/>
            <person name="Flores-Sandoval E."/>
            <person name="Fujiyama A."/>
            <person name="Fukuzawa H."/>
            <person name="Galik B."/>
            <person name="Grimanelli D."/>
            <person name="Grimwood J."/>
            <person name="Grossniklaus U."/>
            <person name="Hamada T."/>
            <person name="Haseloff J."/>
            <person name="Hetherington A.J."/>
            <person name="Higo A."/>
            <person name="Hirakawa Y."/>
            <person name="Hundley H.N."/>
            <person name="Ikeda Y."/>
            <person name="Inoue K."/>
            <person name="Inoue S.I."/>
            <person name="Ishida S."/>
            <person name="Jia Q."/>
            <person name="Kakita M."/>
            <person name="Kanazawa T."/>
            <person name="Kawai Y."/>
            <person name="Kawashima T."/>
            <person name="Kennedy M."/>
            <person name="Kinose K."/>
            <person name="Kinoshita T."/>
            <person name="Kohara Y."/>
            <person name="Koide E."/>
            <person name="Komatsu K."/>
            <person name="Kopischke S."/>
            <person name="Kubo M."/>
            <person name="Kyozuka J."/>
            <person name="Lagercrantz U."/>
            <person name="Lin S.S."/>
            <person name="Lindquist E."/>
            <person name="Lipzen A.M."/>
            <person name="Lu C.W."/>
            <person name="De Luna E."/>
            <person name="Martienssen R.A."/>
            <person name="Minamino N."/>
            <person name="Mizutani M."/>
            <person name="Mizutani M."/>
            <person name="Mochizuki N."/>
            <person name="Monte I."/>
            <person name="Mosher R."/>
            <person name="Nagasaki H."/>
            <person name="Nakagami H."/>
            <person name="Naramoto S."/>
            <person name="Nishitani K."/>
            <person name="Ohtani M."/>
            <person name="Okamoto T."/>
            <person name="Okumura M."/>
            <person name="Phillips J."/>
            <person name="Pollak B."/>
            <person name="Reinders A."/>
            <person name="Rovekamp M."/>
            <person name="Sano R."/>
            <person name="Sawa S."/>
            <person name="Schmid M.W."/>
            <person name="Shirakawa M."/>
            <person name="Solano R."/>
            <person name="Spunde A."/>
            <person name="Suetsugu N."/>
            <person name="Sugano S."/>
            <person name="Sugiyama A."/>
            <person name="Sun R."/>
            <person name="Suzuki Y."/>
            <person name="Takenaka M."/>
            <person name="Takezawa D."/>
            <person name="Tomogane H."/>
            <person name="Tsuzuki M."/>
            <person name="Ueda T."/>
            <person name="Umeda M."/>
            <person name="Ward J.M."/>
            <person name="Watanabe Y."/>
            <person name="Yazaki K."/>
            <person name="Yokoyama R."/>
            <person name="Yoshitake Y."/>
            <person name="Yotsui I."/>
            <person name="Zachgo S."/>
            <person name="Schmutz J."/>
        </authorList>
    </citation>
    <scope>NUCLEOTIDE SEQUENCE [LARGE SCALE GENOMIC DNA]</scope>
    <source>
        <strain evidence="4">Tak-1</strain>
    </source>
</reference>
<keyword evidence="4" id="KW-1185">Reference proteome</keyword>
<feature type="region of interest" description="Disordered" evidence="1">
    <location>
        <begin position="89"/>
        <end position="121"/>
    </location>
</feature>
<gene>
    <name evidence="3" type="ORF">MARPO_0015s0184</name>
</gene>
<evidence type="ECO:0000313" key="4">
    <source>
        <dbReference type="Proteomes" id="UP000244005"/>
    </source>
</evidence>
<feature type="chain" id="PRO_5015324557" evidence="2">
    <location>
        <begin position="29"/>
        <end position="178"/>
    </location>
</feature>
<organism evidence="3 4">
    <name type="scientific">Marchantia polymorpha</name>
    <name type="common">Common liverwort</name>
    <name type="synonym">Marchantia aquatica</name>
    <dbReference type="NCBI Taxonomy" id="3197"/>
    <lineage>
        <taxon>Eukaryota</taxon>
        <taxon>Viridiplantae</taxon>
        <taxon>Streptophyta</taxon>
        <taxon>Embryophyta</taxon>
        <taxon>Marchantiophyta</taxon>
        <taxon>Marchantiopsida</taxon>
        <taxon>Marchantiidae</taxon>
        <taxon>Marchantiales</taxon>
        <taxon>Marchantiaceae</taxon>
        <taxon>Marchantia</taxon>
    </lineage>
</organism>
<sequence length="178" mass="17395">MADSMKTIGCVSKIVILIGLISIYGVNAQGPVGAPAPTVSVGPAIAPISGPPAAPIAPASVPSSSVTPAAAPALPGFIPALAPFDALVPSPVSRPPTPSPAQAPTPTRGPTNAPVPASRPVFAPIPVPNAPSAFPATATPPPSVLSGQTSANASVQMTGPSARFMLLLASIVLTALLW</sequence>
<keyword evidence="2" id="KW-0732">Signal</keyword>
<dbReference type="Proteomes" id="UP000244005">
    <property type="component" value="Unassembled WGS sequence"/>
</dbReference>
<dbReference type="Gramene" id="Mp2g09000.1">
    <property type="protein sequence ID" value="Mp2g09000.1.cds"/>
    <property type="gene ID" value="Mp2g09000"/>
</dbReference>
<evidence type="ECO:0000256" key="2">
    <source>
        <dbReference type="SAM" id="SignalP"/>
    </source>
</evidence>
<feature type="compositionally biased region" description="Pro residues" evidence="1">
    <location>
        <begin position="92"/>
        <end position="103"/>
    </location>
</feature>
<dbReference type="EMBL" id="KZ772687">
    <property type="protein sequence ID" value="PTQ45404.1"/>
    <property type="molecule type" value="Genomic_DNA"/>
</dbReference>
<evidence type="ECO:0000313" key="3">
    <source>
        <dbReference type="EMBL" id="PTQ45404.1"/>
    </source>
</evidence>
<feature type="signal peptide" evidence="2">
    <location>
        <begin position="1"/>
        <end position="28"/>
    </location>
</feature>
<evidence type="ECO:0000256" key="1">
    <source>
        <dbReference type="SAM" id="MobiDB-lite"/>
    </source>
</evidence>
<proteinExistence type="predicted"/>
<protein>
    <submittedName>
        <fullName evidence="3">Uncharacterized protein</fullName>
    </submittedName>
</protein>
<accession>A0A2R6XH26</accession>
<name>A0A2R6XH26_MARPO</name>
<dbReference type="AlphaFoldDB" id="A0A2R6XH26"/>